<name>A0A8H3GA06_9AGAM</name>
<sequence>MHSVMDRQFAQARLTLSKTRNEIISHVHHLPEEILAEIFTQVVYSPSNACGHDGVAEMRDHLHQIYRGVYTLLGVCSRWQKVIKNRGTFWSMIPVLQAPQSVDSESQKIHEKYRQATLISLERARGCFLDIAAVLEPGFSSKHFDLLKGHLCRIRAINVIASGRDDIRCVTDVILQGSGLPSSLSELSIYQRQVKYHRDPEAHDAIYSPESPELARFNELLQSLAVLRINGAHMHWDMLVFSHRLTKLRLQAINFGTDHAMVGRLRHSLASATGLRELELVSVKSFRSSSLEALLVFTSPFAPNLESLLLDDLCMNTLIHLLKDIMFPLHRLTLHLTPNIQFFNLPGGTWQKFSGFIGILQLVSKKRSVHTLCVHRDIELTAELLASLIKSVPMLHTLLLDQRVLTTEHCNALKRPETLENEPHSSSYPSFKCLRFSRVTIEDMVAFKDMVASHSQSMKQLILGGHMQVPSLSDLDNYCTGDDQDKDREIISLFENIVPDFRLTGSKYVPLECQRDVWQLW</sequence>
<evidence type="ECO:0008006" key="3">
    <source>
        <dbReference type="Google" id="ProtNLM"/>
    </source>
</evidence>
<dbReference type="Proteomes" id="UP000663841">
    <property type="component" value="Unassembled WGS sequence"/>
</dbReference>
<comment type="caution">
    <text evidence="1">The sequence shown here is derived from an EMBL/GenBank/DDBJ whole genome shotgun (WGS) entry which is preliminary data.</text>
</comment>
<organism evidence="1 2">
    <name type="scientific">Rhizoctonia solani</name>
    <dbReference type="NCBI Taxonomy" id="456999"/>
    <lineage>
        <taxon>Eukaryota</taxon>
        <taxon>Fungi</taxon>
        <taxon>Dikarya</taxon>
        <taxon>Basidiomycota</taxon>
        <taxon>Agaricomycotina</taxon>
        <taxon>Agaricomycetes</taxon>
        <taxon>Cantharellales</taxon>
        <taxon>Ceratobasidiaceae</taxon>
        <taxon>Rhizoctonia</taxon>
    </lineage>
</organism>
<protein>
    <recommendedName>
        <fullName evidence="3">F-box domain-containing protein</fullName>
    </recommendedName>
</protein>
<evidence type="ECO:0000313" key="2">
    <source>
        <dbReference type="Proteomes" id="UP000663841"/>
    </source>
</evidence>
<dbReference type="AlphaFoldDB" id="A0A8H3GA06"/>
<accession>A0A8H3GA06</accession>
<proteinExistence type="predicted"/>
<dbReference type="EMBL" id="CAJMWW010000103">
    <property type="protein sequence ID" value="CAE6444401.1"/>
    <property type="molecule type" value="Genomic_DNA"/>
</dbReference>
<dbReference type="SUPFAM" id="SSF52047">
    <property type="entry name" value="RNI-like"/>
    <property type="match status" value="1"/>
</dbReference>
<gene>
    <name evidence="1" type="ORF">RDB_LOCUS106852</name>
</gene>
<reference evidence="1" key="1">
    <citation type="submission" date="2021-01" db="EMBL/GenBank/DDBJ databases">
        <authorList>
            <person name="Kaushik A."/>
        </authorList>
    </citation>
    <scope>NUCLEOTIDE SEQUENCE</scope>
    <source>
        <strain evidence="1">AG3-T5</strain>
    </source>
</reference>
<evidence type="ECO:0000313" key="1">
    <source>
        <dbReference type="EMBL" id="CAE6444401.1"/>
    </source>
</evidence>